<name>A0A5J4T875_9EUKA</name>
<accession>A0A5J4T875</accession>
<sequence>MKKEIEIENEQQNEQQLGEDQYEEIEYEEEVEQEIEQEELVPITQISPIQDQNEKEIVQDKEEDILGDSEIPPKNCVSPSIVNQFLPPIKPLLWARLLKDWQVDWKIQEQQDYPLSQDYIPLLKQESGSKYYIVIQEPD</sequence>
<feature type="region of interest" description="Disordered" evidence="1">
    <location>
        <begin position="1"/>
        <end position="22"/>
    </location>
</feature>
<gene>
    <name evidence="2" type="ORF">EZS28_050055</name>
</gene>
<reference evidence="2 3" key="1">
    <citation type="submission" date="2019-03" db="EMBL/GenBank/DDBJ databases">
        <title>Single cell metagenomics reveals metabolic interactions within the superorganism composed of flagellate Streblomastix strix and complex community of Bacteroidetes bacteria on its surface.</title>
        <authorList>
            <person name="Treitli S.C."/>
            <person name="Kolisko M."/>
            <person name="Husnik F."/>
            <person name="Keeling P."/>
            <person name="Hampl V."/>
        </authorList>
    </citation>
    <scope>NUCLEOTIDE SEQUENCE [LARGE SCALE GENOMIC DNA]</scope>
    <source>
        <strain evidence="2">ST1C</strain>
    </source>
</reference>
<dbReference type="Proteomes" id="UP000324800">
    <property type="component" value="Unassembled WGS sequence"/>
</dbReference>
<organism evidence="2 3">
    <name type="scientific">Streblomastix strix</name>
    <dbReference type="NCBI Taxonomy" id="222440"/>
    <lineage>
        <taxon>Eukaryota</taxon>
        <taxon>Metamonada</taxon>
        <taxon>Preaxostyla</taxon>
        <taxon>Oxymonadida</taxon>
        <taxon>Streblomastigidae</taxon>
        <taxon>Streblomastix</taxon>
    </lineage>
</organism>
<feature type="non-terminal residue" evidence="2">
    <location>
        <position position="139"/>
    </location>
</feature>
<protein>
    <submittedName>
        <fullName evidence="2">Uncharacterized protein</fullName>
    </submittedName>
</protein>
<evidence type="ECO:0000256" key="1">
    <source>
        <dbReference type="SAM" id="MobiDB-lite"/>
    </source>
</evidence>
<evidence type="ECO:0000313" key="2">
    <source>
        <dbReference type="EMBL" id="KAA6354418.1"/>
    </source>
</evidence>
<comment type="caution">
    <text evidence="2">The sequence shown here is derived from an EMBL/GenBank/DDBJ whole genome shotgun (WGS) entry which is preliminary data.</text>
</comment>
<proteinExistence type="predicted"/>
<evidence type="ECO:0000313" key="3">
    <source>
        <dbReference type="Proteomes" id="UP000324800"/>
    </source>
</evidence>
<dbReference type="EMBL" id="SNRW01036364">
    <property type="protein sequence ID" value="KAA6354418.1"/>
    <property type="molecule type" value="Genomic_DNA"/>
</dbReference>
<dbReference type="AlphaFoldDB" id="A0A5J4T875"/>